<feature type="compositionally biased region" description="Basic and acidic residues" evidence="1">
    <location>
        <begin position="129"/>
        <end position="165"/>
    </location>
</feature>
<accession>A0A016UL45</accession>
<evidence type="ECO:0000256" key="1">
    <source>
        <dbReference type="SAM" id="MobiDB-lite"/>
    </source>
</evidence>
<feature type="region of interest" description="Disordered" evidence="1">
    <location>
        <begin position="30"/>
        <end position="188"/>
    </location>
</feature>
<dbReference type="EMBL" id="JARK01001372">
    <property type="protein sequence ID" value="EYC15542.1"/>
    <property type="molecule type" value="Genomic_DNA"/>
</dbReference>
<name>A0A016UL45_9BILA</name>
<dbReference type="OrthoDB" id="10455314at2759"/>
<keyword evidence="3" id="KW-1185">Reference proteome</keyword>
<evidence type="ECO:0000313" key="3">
    <source>
        <dbReference type="Proteomes" id="UP000024635"/>
    </source>
</evidence>
<protein>
    <submittedName>
        <fullName evidence="2">Uncharacterized protein</fullName>
    </submittedName>
</protein>
<feature type="compositionally biased region" description="Acidic residues" evidence="1">
    <location>
        <begin position="166"/>
        <end position="178"/>
    </location>
</feature>
<dbReference type="AlphaFoldDB" id="A0A016UL45"/>
<feature type="compositionally biased region" description="Basic and acidic residues" evidence="1">
    <location>
        <begin position="179"/>
        <end position="188"/>
    </location>
</feature>
<gene>
    <name evidence="2" type="primary">Acey_s0036.g3201</name>
    <name evidence="2" type="ORF">Y032_0036g3201</name>
</gene>
<comment type="caution">
    <text evidence="2">The sequence shown here is derived from an EMBL/GenBank/DDBJ whole genome shotgun (WGS) entry which is preliminary data.</text>
</comment>
<feature type="compositionally biased region" description="Basic and acidic residues" evidence="1">
    <location>
        <begin position="90"/>
        <end position="108"/>
    </location>
</feature>
<organism evidence="2 3">
    <name type="scientific">Ancylostoma ceylanicum</name>
    <dbReference type="NCBI Taxonomy" id="53326"/>
    <lineage>
        <taxon>Eukaryota</taxon>
        <taxon>Metazoa</taxon>
        <taxon>Ecdysozoa</taxon>
        <taxon>Nematoda</taxon>
        <taxon>Chromadorea</taxon>
        <taxon>Rhabditida</taxon>
        <taxon>Rhabditina</taxon>
        <taxon>Rhabditomorpha</taxon>
        <taxon>Strongyloidea</taxon>
        <taxon>Ancylostomatidae</taxon>
        <taxon>Ancylostomatinae</taxon>
        <taxon>Ancylostoma</taxon>
    </lineage>
</organism>
<feature type="compositionally biased region" description="Basic and acidic residues" evidence="1">
    <location>
        <begin position="36"/>
        <end position="57"/>
    </location>
</feature>
<evidence type="ECO:0000313" key="2">
    <source>
        <dbReference type="EMBL" id="EYC15542.1"/>
    </source>
</evidence>
<sequence>MNSKTWLVLRIQIHKSIYSQFQGYVHSPPPENLFIKGEKENLPGDSGRETGSKEGAKPKTTKASAIVKNVGRQGKTPTAEIHRKIPSATKQREQQKSKLETHLGEKKKGPTGALRPEPQKSKPPSGSTEKVKEVVESKDHDLPKSPVEKESDRMQREVKEAQDEAKENDEDEGENEEGEQNKQQEKEE</sequence>
<proteinExistence type="predicted"/>
<dbReference type="Proteomes" id="UP000024635">
    <property type="component" value="Unassembled WGS sequence"/>
</dbReference>
<reference evidence="3" key="1">
    <citation type="journal article" date="2015" name="Nat. Genet.">
        <title>The genome and transcriptome of the zoonotic hookworm Ancylostoma ceylanicum identify infection-specific gene families.</title>
        <authorList>
            <person name="Schwarz E.M."/>
            <person name="Hu Y."/>
            <person name="Antoshechkin I."/>
            <person name="Miller M.M."/>
            <person name="Sternberg P.W."/>
            <person name="Aroian R.V."/>
        </authorList>
    </citation>
    <scope>NUCLEOTIDE SEQUENCE</scope>
    <source>
        <strain evidence="3">HY135</strain>
    </source>
</reference>